<dbReference type="InterPro" id="IPR037156">
    <property type="entry name" value="Lsm_C_sf"/>
</dbReference>
<dbReference type="Pfam" id="PF14894">
    <property type="entry name" value="Lsm_C"/>
    <property type="match status" value="1"/>
</dbReference>
<evidence type="ECO:0000313" key="2">
    <source>
        <dbReference type="EMBL" id="GAH67926.1"/>
    </source>
</evidence>
<dbReference type="Gene3D" id="3.30.310.60">
    <property type="entry name" value="Like-Sm ribonucleoprotein, C-terminal domain"/>
    <property type="match status" value="1"/>
</dbReference>
<evidence type="ECO:0000259" key="1">
    <source>
        <dbReference type="Pfam" id="PF14894"/>
    </source>
</evidence>
<protein>
    <recommendedName>
        <fullName evidence="1">Lsm C-terminal domain-containing protein</fullName>
    </recommendedName>
</protein>
<reference evidence="2" key="1">
    <citation type="journal article" date="2014" name="Front. Microbiol.">
        <title>High frequency of phylogenetically diverse reductive dehalogenase-homologous genes in deep subseafloor sedimentary metagenomes.</title>
        <authorList>
            <person name="Kawai M."/>
            <person name="Futagami T."/>
            <person name="Toyoda A."/>
            <person name="Takaki Y."/>
            <person name="Nishi S."/>
            <person name="Hori S."/>
            <person name="Arai W."/>
            <person name="Tsubouchi T."/>
            <person name="Morono Y."/>
            <person name="Uchiyama I."/>
            <person name="Ito T."/>
            <person name="Fujiyama A."/>
            <person name="Inagaki F."/>
            <person name="Takami H."/>
        </authorList>
    </citation>
    <scope>NUCLEOTIDE SEQUENCE</scope>
    <source>
        <strain evidence="2">Expedition CK06-06</strain>
    </source>
</reference>
<feature type="domain" description="Lsm C-terminal" evidence="1">
    <location>
        <begin position="80"/>
        <end position="132"/>
    </location>
</feature>
<dbReference type="EMBL" id="BARU01034812">
    <property type="protein sequence ID" value="GAH67926.1"/>
    <property type="molecule type" value="Genomic_DNA"/>
</dbReference>
<dbReference type="InterPro" id="IPR010920">
    <property type="entry name" value="LSM_dom_sf"/>
</dbReference>
<sequence length="137" mass="15522">MSLRSYNQELGLLIDKIVKVYLEGDGFFVGQLKGVSEDSNLILVNAKNDKNHPFPKLLIRSSYYNFVTIEDEPFPMKGLSERIGKIFSGHVNYIEDQNIISILNGKIIVDENGVRGSGPSADRIKKIYEQFILDIEK</sequence>
<proteinExistence type="predicted"/>
<name>X1HCK7_9ZZZZ</name>
<comment type="caution">
    <text evidence="2">The sequence shown here is derived from an EMBL/GenBank/DDBJ whole genome shotgun (WGS) entry which is preliminary data.</text>
</comment>
<dbReference type="SUPFAM" id="SSF50182">
    <property type="entry name" value="Sm-like ribonucleoproteins"/>
    <property type="match status" value="1"/>
</dbReference>
<dbReference type="Gene3D" id="2.30.30.100">
    <property type="match status" value="1"/>
</dbReference>
<gene>
    <name evidence="2" type="ORF">S03H2_54596</name>
</gene>
<dbReference type="AlphaFoldDB" id="X1HCK7"/>
<organism evidence="2">
    <name type="scientific">marine sediment metagenome</name>
    <dbReference type="NCBI Taxonomy" id="412755"/>
    <lineage>
        <taxon>unclassified sequences</taxon>
        <taxon>metagenomes</taxon>
        <taxon>ecological metagenomes</taxon>
    </lineage>
</organism>
<dbReference type="InterPro" id="IPR028277">
    <property type="entry name" value="Lsm_C"/>
</dbReference>
<accession>X1HCK7</accession>